<accession>A0ABR1MBK6</accession>
<protein>
    <submittedName>
        <fullName evidence="1">Uncharacterized protein</fullName>
    </submittedName>
</protein>
<organism evidence="1 2">
    <name type="scientific">Phyllosticta citribraziliensis</name>
    <dbReference type="NCBI Taxonomy" id="989973"/>
    <lineage>
        <taxon>Eukaryota</taxon>
        <taxon>Fungi</taxon>
        <taxon>Dikarya</taxon>
        <taxon>Ascomycota</taxon>
        <taxon>Pezizomycotina</taxon>
        <taxon>Dothideomycetes</taxon>
        <taxon>Dothideomycetes incertae sedis</taxon>
        <taxon>Botryosphaeriales</taxon>
        <taxon>Phyllostictaceae</taxon>
        <taxon>Phyllosticta</taxon>
    </lineage>
</organism>
<dbReference type="EMBL" id="JBBPEH010000001">
    <property type="protein sequence ID" value="KAK7544606.1"/>
    <property type="molecule type" value="Genomic_DNA"/>
</dbReference>
<proteinExistence type="predicted"/>
<comment type="caution">
    <text evidence="1">The sequence shown here is derived from an EMBL/GenBank/DDBJ whole genome shotgun (WGS) entry which is preliminary data.</text>
</comment>
<dbReference type="GeneID" id="92031674"/>
<sequence length="392" mass="44417">MCPYPGRIECSVVWCHEVVLSPAISCSLRPTHIVSIRQVKFPLQLLSIRHPVLHLYDSKSEYLHTLPILAVMHLLFASIALTALSCLQLCGASLSTSLPKPPCRTITTLDVDGRHEFNYSRLYFLQDRFWHTFTYDAEKEAQSIKSHLLSPNIQGRVDITRKFSGQELNTEYLFGLFANVKTEAANNSVNPSIFGYPTDYHIQSFTANRDIASASTIVNFTNSLLGSFPIEILTWIQFDKDGLIAEYDATYRFFAPLLETTLRAVLPRINKNSMKDAIKYFRNTLASAICSTHDRHCIGKNRQYDSNFACRAFLINDVRFGEAWELGRNTLLCRSLHQNMVAFRPELHCPHIGPSGGDMCVDDLAYAAVVAEKVYDTPFLPWDASSSQCRWE</sequence>
<evidence type="ECO:0000313" key="1">
    <source>
        <dbReference type="EMBL" id="KAK7544606.1"/>
    </source>
</evidence>
<dbReference type="Proteomes" id="UP001360953">
    <property type="component" value="Unassembled WGS sequence"/>
</dbReference>
<gene>
    <name evidence="1" type="ORF">J3D65DRAFT_610126</name>
</gene>
<evidence type="ECO:0000313" key="2">
    <source>
        <dbReference type="Proteomes" id="UP001360953"/>
    </source>
</evidence>
<name>A0ABR1MBK6_9PEZI</name>
<keyword evidence="2" id="KW-1185">Reference proteome</keyword>
<dbReference type="RefSeq" id="XP_066659841.1">
    <property type="nucleotide sequence ID" value="XM_066798768.1"/>
</dbReference>
<reference evidence="1 2" key="1">
    <citation type="submission" date="2024-04" db="EMBL/GenBank/DDBJ databases">
        <title>Phyllosticta paracitricarpa is synonymous to the EU quarantine fungus P. citricarpa based on phylogenomic analyses.</title>
        <authorList>
            <consortium name="Lawrence Berkeley National Laboratory"/>
            <person name="Van ingen-buijs V.A."/>
            <person name="Van westerhoven A.C."/>
            <person name="Haridas S."/>
            <person name="Skiadas P."/>
            <person name="Martin F."/>
            <person name="Groenewald J.Z."/>
            <person name="Crous P.W."/>
            <person name="Seidl M.F."/>
        </authorList>
    </citation>
    <scope>NUCLEOTIDE SEQUENCE [LARGE SCALE GENOMIC DNA]</scope>
    <source>
        <strain evidence="1 2">CPC 17464</strain>
    </source>
</reference>